<comment type="caution">
    <text evidence="1">The sequence shown here is derived from an EMBL/GenBank/DDBJ whole genome shotgun (WGS) entry which is preliminary data.</text>
</comment>
<name>A0ABS0PMN3_9BRAD</name>
<reference evidence="1 2" key="1">
    <citation type="submission" date="2020-07" db="EMBL/GenBank/DDBJ databases">
        <title>Bradyrhizobium diversity isolated from nodules of indigenous legumes of Western Australia.</title>
        <authorList>
            <person name="Klepa M.S."/>
        </authorList>
    </citation>
    <scope>NUCLEOTIDE SEQUENCE [LARGE SCALE GENOMIC DNA]</scope>
    <source>
        <strain evidence="1 2">CNPSo 4010</strain>
    </source>
</reference>
<dbReference type="RefSeq" id="WP_197959752.1">
    <property type="nucleotide sequence ID" value="NZ_JACCHP010000007.1"/>
</dbReference>
<dbReference type="Proteomes" id="UP000807370">
    <property type="component" value="Unassembled WGS sequence"/>
</dbReference>
<proteinExistence type="predicted"/>
<dbReference type="EMBL" id="JACCHP010000007">
    <property type="protein sequence ID" value="MBH5398438.1"/>
    <property type="molecule type" value="Genomic_DNA"/>
</dbReference>
<sequence>MRRISFFRSCQNYFVAGNDRAAATWGAHVIIELDNLIISTFREFLVSSNFGVKGLSGRWARTQVPPFPTDAHLGAQALSIVNSVKYQRMGSPQTIDRRDEHKFRNPREVRNVLASLGGNNLAEFDAALALNTTLFSDIAVVRNFYAHRNRDTWRKVSNHFASQRGFPQFRKAADLLTYQRAGVAGTLLDEWLADAELFFDFALQ</sequence>
<keyword evidence="2" id="KW-1185">Reference proteome</keyword>
<evidence type="ECO:0008006" key="3">
    <source>
        <dbReference type="Google" id="ProtNLM"/>
    </source>
</evidence>
<organism evidence="1 2">
    <name type="scientific">Bradyrhizobium agreste</name>
    <dbReference type="NCBI Taxonomy" id="2751811"/>
    <lineage>
        <taxon>Bacteria</taxon>
        <taxon>Pseudomonadati</taxon>
        <taxon>Pseudomonadota</taxon>
        <taxon>Alphaproteobacteria</taxon>
        <taxon>Hyphomicrobiales</taxon>
        <taxon>Nitrobacteraceae</taxon>
        <taxon>Bradyrhizobium</taxon>
    </lineage>
</organism>
<gene>
    <name evidence="1" type="ORF">HZZ13_11635</name>
</gene>
<evidence type="ECO:0000313" key="2">
    <source>
        <dbReference type="Proteomes" id="UP000807370"/>
    </source>
</evidence>
<protein>
    <recommendedName>
        <fullName evidence="3">HEPN AbiU2-like domain-containing protein</fullName>
    </recommendedName>
</protein>
<accession>A0ABS0PMN3</accession>
<evidence type="ECO:0000313" key="1">
    <source>
        <dbReference type="EMBL" id="MBH5398438.1"/>
    </source>
</evidence>